<evidence type="ECO:0000313" key="7">
    <source>
        <dbReference type="Proteomes" id="UP000094412"/>
    </source>
</evidence>
<dbReference type="InterPro" id="IPR046348">
    <property type="entry name" value="SIS_dom_sf"/>
</dbReference>
<dbReference type="InterPro" id="IPR009057">
    <property type="entry name" value="Homeodomain-like_sf"/>
</dbReference>
<dbReference type="RefSeq" id="WP_036253373.1">
    <property type="nucleotide sequence ID" value="NZ_MDEO01000036.1"/>
</dbReference>
<sequence length="271" mass="29461">MNPRLPQDYESLRNLVLEKRSALPKRIAQIAAYALDNPDEIAFGTAASIAASAGVQPSTLIRFAQFLGFDGFTSLQSVFRERMRERTVSYEDRLKALRGGGATQNRAIFDGFVESATRSLEAVSRSFDDGMLDRAVDILAGAETIYLLARRRSYPITSYMAYALGKLKIRYMQVESAAGFDPEIMSFASPKDALVAISFSPYASATVDHARILAEQGVPVVAITDSAFSPLAQSAKVWFEVAEADCAGFRSLSATMALAMTLAVAVAERRS</sequence>
<protein>
    <submittedName>
        <fullName evidence="6">RpiR family transcriptional regulator</fullName>
    </submittedName>
</protein>
<keyword evidence="2" id="KW-0238">DNA-binding</keyword>
<dbReference type="SUPFAM" id="SSF46689">
    <property type="entry name" value="Homeodomain-like"/>
    <property type="match status" value="1"/>
</dbReference>
<dbReference type="GO" id="GO:0097367">
    <property type="term" value="F:carbohydrate derivative binding"/>
    <property type="evidence" value="ECO:0007669"/>
    <property type="project" value="InterPro"/>
</dbReference>
<name>A0A1C2DDM6_9HYPH</name>
<keyword evidence="7" id="KW-1185">Reference proteome</keyword>
<feature type="domain" description="SIS" evidence="5">
    <location>
        <begin position="135"/>
        <end position="271"/>
    </location>
</feature>
<dbReference type="Pfam" id="PF01418">
    <property type="entry name" value="HTH_6"/>
    <property type="match status" value="1"/>
</dbReference>
<evidence type="ECO:0000256" key="1">
    <source>
        <dbReference type="ARBA" id="ARBA00023015"/>
    </source>
</evidence>
<accession>A0A1C2DDM6</accession>
<dbReference type="STRING" id="1566387.QV13_25180"/>
<reference evidence="6 7" key="1">
    <citation type="submission" date="2016-08" db="EMBL/GenBank/DDBJ databases">
        <title>Whole genome sequence of Mesorhizobium sp. strain UASWS1009 isolated from industrial sewage.</title>
        <authorList>
            <person name="Crovadore J."/>
            <person name="Calmin G."/>
            <person name="Chablais R."/>
            <person name="Cochard B."/>
            <person name="Lefort F."/>
        </authorList>
    </citation>
    <scope>NUCLEOTIDE SEQUENCE [LARGE SCALE GENOMIC DNA]</scope>
    <source>
        <strain evidence="6 7">UASWS1009</strain>
    </source>
</reference>
<dbReference type="Gene3D" id="1.10.10.10">
    <property type="entry name" value="Winged helix-like DNA-binding domain superfamily/Winged helix DNA-binding domain"/>
    <property type="match status" value="1"/>
</dbReference>
<dbReference type="InterPro" id="IPR001347">
    <property type="entry name" value="SIS_dom"/>
</dbReference>
<feature type="domain" description="HTH rpiR-type" evidence="4">
    <location>
        <begin position="10"/>
        <end position="86"/>
    </location>
</feature>
<dbReference type="PROSITE" id="PS51464">
    <property type="entry name" value="SIS"/>
    <property type="match status" value="1"/>
</dbReference>
<evidence type="ECO:0000259" key="5">
    <source>
        <dbReference type="PROSITE" id="PS51464"/>
    </source>
</evidence>
<keyword evidence="1" id="KW-0805">Transcription regulation</keyword>
<dbReference type="OrthoDB" id="9814005at2"/>
<dbReference type="InterPro" id="IPR036388">
    <property type="entry name" value="WH-like_DNA-bd_sf"/>
</dbReference>
<evidence type="ECO:0000256" key="3">
    <source>
        <dbReference type="ARBA" id="ARBA00023163"/>
    </source>
</evidence>
<dbReference type="InterPro" id="IPR035472">
    <property type="entry name" value="RpiR-like_SIS"/>
</dbReference>
<dbReference type="Gene3D" id="3.40.50.10490">
    <property type="entry name" value="Glucose-6-phosphate isomerase like protein, domain 1"/>
    <property type="match status" value="1"/>
</dbReference>
<evidence type="ECO:0000259" key="4">
    <source>
        <dbReference type="PROSITE" id="PS51071"/>
    </source>
</evidence>
<comment type="caution">
    <text evidence="6">The sequence shown here is derived from an EMBL/GenBank/DDBJ whole genome shotgun (WGS) entry which is preliminary data.</text>
</comment>
<proteinExistence type="predicted"/>
<dbReference type="GO" id="GO:1901135">
    <property type="term" value="P:carbohydrate derivative metabolic process"/>
    <property type="evidence" value="ECO:0007669"/>
    <property type="project" value="InterPro"/>
</dbReference>
<evidence type="ECO:0000256" key="2">
    <source>
        <dbReference type="ARBA" id="ARBA00023125"/>
    </source>
</evidence>
<dbReference type="Proteomes" id="UP000094412">
    <property type="component" value="Unassembled WGS sequence"/>
</dbReference>
<dbReference type="InterPro" id="IPR047640">
    <property type="entry name" value="RpiR-like"/>
</dbReference>
<dbReference type="EMBL" id="MDEO01000036">
    <property type="protein sequence ID" value="OCX12872.1"/>
    <property type="molecule type" value="Genomic_DNA"/>
</dbReference>
<dbReference type="PANTHER" id="PTHR30514:SF20">
    <property type="entry name" value="TRANSCRIPTIONAL REGULATOR"/>
    <property type="match status" value="1"/>
</dbReference>
<dbReference type="CDD" id="cd05013">
    <property type="entry name" value="SIS_RpiR"/>
    <property type="match status" value="1"/>
</dbReference>
<dbReference type="AlphaFoldDB" id="A0A1C2DDM6"/>
<dbReference type="Pfam" id="PF01380">
    <property type="entry name" value="SIS"/>
    <property type="match status" value="1"/>
</dbReference>
<dbReference type="InterPro" id="IPR000281">
    <property type="entry name" value="HTH_RpiR"/>
</dbReference>
<organism evidence="6 7">
    <name type="scientific">Mesorhizobium hungaricum</name>
    <dbReference type="NCBI Taxonomy" id="1566387"/>
    <lineage>
        <taxon>Bacteria</taxon>
        <taxon>Pseudomonadati</taxon>
        <taxon>Pseudomonadota</taxon>
        <taxon>Alphaproteobacteria</taxon>
        <taxon>Hyphomicrobiales</taxon>
        <taxon>Phyllobacteriaceae</taxon>
        <taxon>Mesorhizobium</taxon>
    </lineage>
</organism>
<keyword evidence="3" id="KW-0804">Transcription</keyword>
<dbReference type="SUPFAM" id="SSF53697">
    <property type="entry name" value="SIS domain"/>
    <property type="match status" value="1"/>
</dbReference>
<dbReference type="GO" id="GO:0003677">
    <property type="term" value="F:DNA binding"/>
    <property type="evidence" value="ECO:0007669"/>
    <property type="project" value="UniProtKB-KW"/>
</dbReference>
<dbReference type="GO" id="GO:0003700">
    <property type="term" value="F:DNA-binding transcription factor activity"/>
    <property type="evidence" value="ECO:0007669"/>
    <property type="project" value="InterPro"/>
</dbReference>
<dbReference type="PANTHER" id="PTHR30514">
    <property type="entry name" value="GLUCOKINASE"/>
    <property type="match status" value="1"/>
</dbReference>
<evidence type="ECO:0000313" key="6">
    <source>
        <dbReference type="EMBL" id="OCX12872.1"/>
    </source>
</evidence>
<dbReference type="PROSITE" id="PS51071">
    <property type="entry name" value="HTH_RPIR"/>
    <property type="match status" value="1"/>
</dbReference>
<gene>
    <name evidence="6" type="ORF">QV13_25180</name>
</gene>